<gene>
    <name evidence="6" type="primary">mazG</name>
    <name evidence="6" type="ORF">NCTC11343_01988</name>
</gene>
<dbReference type="GO" id="GO:0006950">
    <property type="term" value="P:response to stress"/>
    <property type="evidence" value="ECO:0007669"/>
    <property type="project" value="UniProtKB-ARBA"/>
</dbReference>
<dbReference type="GO" id="GO:0046061">
    <property type="term" value="P:dATP catabolic process"/>
    <property type="evidence" value="ECO:0007669"/>
    <property type="project" value="TreeGrafter"/>
</dbReference>
<name>A0A2X2J193_SPHMU</name>
<protein>
    <recommendedName>
        <fullName evidence="4">Nucleoside triphosphate pyrophosphohydrolase</fullName>
        <ecNumber evidence="3">3.6.1.8</ecNumber>
    </recommendedName>
</protein>
<dbReference type="EC" id="3.6.1.8" evidence="3"/>
<dbReference type="CDD" id="cd11528">
    <property type="entry name" value="NTP-PPase_MazG_Nterm"/>
    <property type="match status" value="1"/>
</dbReference>
<evidence type="ECO:0000256" key="4">
    <source>
        <dbReference type="ARBA" id="ARBA00074799"/>
    </source>
</evidence>
<proteinExistence type="inferred from homology"/>
<dbReference type="GO" id="GO:0046047">
    <property type="term" value="P:TTP catabolic process"/>
    <property type="evidence" value="ECO:0007669"/>
    <property type="project" value="TreeGrafter"/>
</dbReference>
<reference evidence="6 7" key="1">
    <citation type="submission" date="2018-06" db="EMBL/GenBank/DDBJ databases">
        <authorList>
            <consortium name="Pathogen Informatics"/>
            <person name="Doyle S."/>
        </authorList>
    </citation>
    <scope>NUCLEOTIDE SEQUENCE [LARGE SCALE GENOMIC DNA]</scope>
    <source>
        <strain evidence="6 7">NCTC11343</strain>
    </source>
</reference>
<dbReference type="InterPro" id="IPR004518">
    <property type="entry name" value="MazG-like_dom"/>
</dbReference>
<dbReference type="FunFam" id="1.10.287.1080:FF:000001">
    <property type="entry name" value="Nucleoside triphosphate pyrophosphohydrolase"/>
    <property type="match status" value="1"/>
</dbReference>
<evidence type="ECO:0000313" key="7">
    <source>
        <dbReference type="Proteomes" id="UP000251241"/>
    </source>
</evidence>
<dbReference type="InterPro" id="IPR048011">
    <property type="entry name" value="NTP-PPase_MazG-like_C"/>
</dbReference>
<dbReference type="GO" id="GO:0046076">
    <property type="term" value="P:dTTP catabolic process"/>
    <property type="evidence" value="ECO:0007669"/>
    <property type="project" value="TreeGrafter"/>
</dbReference>
<dbReference type="PANTHER" id="PTHR30522">
    <property type="entry name" value="NUCLEOSIDE TRIPHOSPHATE PYROPHOSPHOHYDROLASE"/>
    <property type="match status" value="1"/>
</dbReference>
<keyword evidence="6" id="KW-0378">Hydrolase</keyword>
<dbReference type="Pfam" id="PF03819">
    <property type="entry name" value="MazG"/>
    <property type="match status" value="1"/>
</dbReference>
<dbReference type="GO" id="GO:0047693">
    <property type="term" value="F:ATP diphosphatase activity"/>
    <property type="evidence" value="ECO:0007669"/>
    <property type="project" value="UniProtKB-EC"/>
</dbReference>
<dbReference type="GO" id="GO:0046081">
    <property type="term" value="P:dUTP catabolic process"/>
    <property type="evidence" value="ECO:0007669"/>
    <property type="project" value="TreeGrafter"/>
</dbReference>
<dbReference type="AlphaFoldDB" id="A0A2X2J193"/>
<dbReference type="InterPro" id="IPR048015">
    <property type="entry name" value="NTP-PPase_MazG-like_N"/>
</dbReference>
<dbReference type="CDD" id="cd11529">
    <property type="entry name" value="NTP-PPase_MazG_Cterm"/>
    <property type="match status" value="1"/>
</dbReference>
<evidence type="ECO:0000259" key="5">
    <source>
        <dbReference type="Pfam" id="PF03819"/>
    </source>
</evidence>
<dbReference type="GO" id="GO:0046052">
    <property type="term" value="P:UTP catabolic process"/>
    <property type="evidence" value="ECO:0007669"/>
    <property type="project" value="TreeGrafter"/>
</dbReference>
<sequence>MANLAAPAYQHTPQLAFQRLLDVLYTLRIECPWDKKQTMETLRHLTMEEMYELTDAILEKDYPEIKKELGDVLMHLVFYARIAEEEGQFDIVDVLNAICDKLITRHPHIYGNTNADTEDQVKSNWETIKLKEGNTSVLSGVPKGLPALVKAYRIQDKVRGVGFDWEDKKQVWEKVEEELAEFKAEFNLETALPMDQEKAEGEFGDLLFSLINYARHMGINPENALERTNKKFIARFTYLEQKAAENKQQLQEMSLAEMDVYWNEAKKLKK</sequence>
<accession>A0A2X2J193</accession>
<dbReference type="EMBL" id="UAUU01000008">
    <property type="protein sequence ID" value="SPZ85426.1"/>
    <property type="molecule type" value="Genomic_DNA"/>
</dbReference>
<dbReference type="FunFam" id="1.10.287.1080:FF:000003">
    <property type="entry name" value="Nucleoside triphosphate pyrophosphohydrolase"/>
    <property type="match status" value="1"/>
</dbReference>
<evidence type="ECO:0000256" key="2">
    <source>
        <dbReference type="ARBA" id="ARBA00061115"/>
    </source>
</evidence>
<comment type="catalytic activity">
    <reaction evidence="1">
        <text>ATP + H2O = AMP + diphosphate + H(+)</text>
        <dbReference type="Rhea" id="RHEA:14245"/>
        <dbReference type="ChEBI" id="CHEBI:15377"/>
        <dbReference type="ChEBI" id="CHEBI:15378"/>
        <dbReference type="ChEBI" id="CHEBI:30616"/>
        <dbReference type="ChEBI" id="CHEBI:33019"/>
        <dbReference type="ChEBI" id="CHEBI:456215"/>
        <dbReference type="EC" id="3.6.1.8"/>
    </reaction>
</comment>
<dbReference type="InterPro" id="IPR011551">
    <property type="entry name" value="NTP_PyrPHydrolase_MazG"/>
</dbReference>
<dbReference type="Gene3D" id="1.10.287.1080">
    <property type="entry name" value="MazG-like"/>
    <property type="match status" value="2"/>
</dbReference>
<dbReference type="GeneID" id="97181222"/>
<dbReference type="GO" id="GO:0006203">
    <property type="term" value="P:dGTP catabolic process"/>
    <property type="evidence" value="ECO:0007669"/>
    <property type="project" value="TreeGrafter"/>
</dbReference>
<comment type="similarity">
    <text evidence="2">Belongs to the nucleoside triphosphate pyrophosphohydrolase family.</text>
</comment>
<evidence type="ECO:0000313" key="6">
    <source>
        <dbReference type="EMBL" id="SPZ85426.1"/>
    </source>
</evidence>
<dbReference type="Proteomes" id="UP000251241">
    <property type="component" value="Unassembled WGS sequence"/>
</dbReference>
<evidence type="ECO:0000256" key="1">
    <source>
        <dbReference type="ARBA" id="ARBA00052141"/>
    </source>
</evidence>
<organism evidence="6 7">
    <name type="scientific">Sphingobacterium multivorum</name>
    <dbReference type="NCBI Taxonomy" id="28454"/>
    <lineage>
        <taxon>Bacteria</taxon>
        <taxon>Pseudomonadati</taxon>
        <taxon>Bacteroidota</taxon>
        <taxon>Sphingobacteriia</taxon>
        <taxon>Sphingobacteriales</taxon>
        <taxon>Sphingobacteriaceae</taxon>
        <taxon>Sphingobacterium</taxon>
    </lineage>
</organism>
<dbReference type="SUPFAM" id="SSF101386">
    <property type="entry name" value="all-alpha NTP pyrophosphatases"/>
    <property type="match status" value="2"/>
</dbReference>
<dbReference type="RefSeq" id="WP_112374511.1">
    <property type="nucleotide sequence ID" value="NZ_CP069793.1"/>
</dbReference>
<feature type="domain" description="NTP pyrophosphohydrolase MazG-like" evidence="5">
    <location>
        <begin position="37"/>
        <end position="109"/>
    </location>
</feature>
<dbReference type="NCBIfam" id="NF007113">
    <property type="entry name" value="PRK09562.1"/>
    <property type="match status" value="1"/>
</dbReference>
<dbReference type="PANTHER" id="PTHR30522:SF0">
    <property type="entry name" value="NUCLEOSIDE TRIPHOSPHATE PYROPHOSPHOHYDROLASE"/>
    <property type="match status" value="1"/>
</dbReference>
<evidence type="ECO:0000256" key="3">
    <source>
        <dbReference type="ARBA" id="ARBA00066372"/>
    </source>
</evidence>
<dbReference type="NCBIfam" id="TIGR00444">
    <property type="entry name" value="mazG"/>
    <property type="match status" value="1"/>
</dbReference>